<evidence type="ECO:0000313" key="2">
    <source>
        <dbReference type="Proteomes" id="UP000006023"/>
    </source>
</evidence>
<gene>
    <name evidence="1" type="ORF">GOAMR_19_01090</name>
</gene>
<organism evidence="1 2">
    <name type="scientific">Gordonia amarae NBRC 15530</name>
    <dbReference type="NCBI Taxonomy" id="1075090"/>
    <lineage>
        <taxon>Bacteria</taxon>
        <taxon>Bacillati</taxon>
        <taxon>Actinomycetota</taxon>
        <taxon>Actinomycetes</taxon>
        <taxon>Mycobacteriales</taxon>
        <taxon>Gordoniaceae</taxon>
        <taxon>Gordonia</taxon>
    </lineage>
</organism>
<dbReference type="EMBL" id="BAED01000019">
    <property type="protein sequence ID" value="GAB04422.1"/>
    <property type="molecule type" value="Genomic_DNA"/>
</dbReference>
<name>G7GLE7_9ACTN</name>
<comment type="caution">
    <text evidence="1">The sequence shown here is derived from an EMBL/GenBank/DDBJ whole genome shotgun (WGS) entry which is preliminary data.</text>
</comment>
<protein>
    <submittedName>
        <fullName evidence="1">Uncharacterized protein</fullName>
    </submittedName>
</protein>
<dbReference type="Proteomes" id="UP000006023">
    <property type="component" value="Unassembled WGS sequence"/>
</dbReference>
<proteinExistence type="predicted"/>
<evidence type="ECO:0000313" key="1">
    <source>
        <dbReference type="EMBL" id="GAB04422.1"/>
    </source>
</evidence>
<dbReference type="AlphaFoldDB" id="G7GLE7"/>
<keyword evidence="2" id="KW-1185">Reference proteome</keyword>
<reference evidence="1 2" key="1">
    <citation type="submission" date="2011-11" db="EMBL/GenBank/DDBJ databases">
        <title>Whole genome shotgun sequence of Gordonia amarae NBRC 15530.</title>
        <authorList>
            <person name="Takarada H."/>
            <person name="Hosoyama A."/>
            <person name="Tsuchikane K."/>
            <person name="Katsumata H."/>
            <person name="Yamazaki S."/>
            <person name="Fujita N."/>
        </authorList>
    </citation>
    <scope>NUCLEOTIDE SEQUENCE [LARGE SCALE GENOMIC DNA]</scope>
    <source>
        <strain evidence="1 2">NBRC 15530</strain>
    </source>
</reference>
<sequence length="77" mass="8602">MRAVVIGRHKESAVHVGMAAWLETQEPAQPVDIRIIYGCNPFRGNSASGQIRDLFDDPERLTAGVIVDGRYCRDTHH</sequence>
<accession>G7GLE7</accession>